<comment type="caution">
    <text evidence="3">The sequence shown here is derived from an EMBL/GenBank/DDBJ whole genome shotgun (WGS) entry which is preliminary data.</text>
</comment>
<dbReference type="RefSeq" id="WP_144906467.1">
    <property type="nucleotide sequence ID" value="NZ_JACHOA010000007.1"/>
</dbReference>
<keyword evidence="2" id="KW-0732">Signal</keyword>
<name>A0A7W7ADS9_9SPHN</name>
<feature type="region of interest" description="Disordered" evidence="1">
    <location>
        <begin position="203"/>
        <end position="233"/>
    </location>
</feature>
<evidence type="ECO:0000256" key="2">
    <source>
        <dbReference type="SAM" id="SignalP"/>
    </source>
</evidence>
<organism evidence="3 4">
    <name type="scientific">Novosphingobium taihuense</name>
    <dbReference type="NCBI Taxonomy" id="260085"/>
    <lineage>
        <taxon>Bacteria</taxon>
        <taxon>Pseudomonadati</taxon>
        <taxon>Pseudomonadota</taxon>
        <taxon>Alphaproteobacteria</taxon>
        <taxon>Sphingomonadales</taxon>
        <taxon>Sphingomonadaceae</taxon>
        <taxon>Novosphingobium</taxon>
    </lineage>
</organism>
<dbReference type="InterPro" id="IPR024930">
    <property type="entry name" value="Skp_dom_sf"/>
</dbReference>
<dbReference type="AlphaFoldDB" id="A0A7W7ADS9"/>
<reference evidence="3 4" key="1">
    <citation type="submission" date="2020-08" db="EMBL/GenBank/DDBJ databases">
        <title>Genomic Encyclopedia of Type Strains, Phase IV (KMG-IV): sequencing the most valuable type-strain genomes for metagenomic binning, comparative biology and taxonomic classification.</title>
        <authorList>
            <person name="Goeker M."/>
        </authorList>
    </citation>
    <scope>NUCLEOTIDE SEQUENCE [LARGE SCALE GENOMIC DNA]</scope>
    <source>
        <strain evidence="3 4">DSM 17507</strain>
    </source>
</reference>
<dbReference type="Gene3D" id="3.30.910.20">
    <property type="entry name" value="Skp domain"/>
    <property type="match status" value="1"/>
</dbReference>
<dbReference type="GO" id="GO:0051082">
    <property type="term" value="F:unfolded protein binding"/>
    <property type="evidence" value="ECO:0007669"/>
    <property type="project" value="InterPro"/>
</dbReference>
<accession>A0A7W7ADS9</accession>
<dbReference type="Pfam" id="PF03938">
    <property type="entry name" value="OmpH"/>
    <property type="match status" value="1"/>
</dbReference>
<sequence>MKIRFASALLAGIALAATAPAFAAKDDKAPAAAAGAVVAAGVAIANPPAVVAASNAYQVSQQQRPVTYKPQIDQANARKAQIEAQLKPLIDKLQADSKAANPNRAALQAQYEQIQQIEQAGQAEIQKILEPLNLSQQYVLEQIGDKLDAATQTAMDKKKITLVLDSQSVIKAGQVYNLNQDILNELNVLIPSAQLVPPAGWMPRAQREQQAQAAQQQGAPAAAQPAKKAPEGR</sequence>
<evidence type="ECO:0000256" key="1">
    <source>
        <dbReference type="SAM" id="MobiDB-lite"/>
    </source>
</evidence>
<dbReference type="OrthoDB" id="7427936at2"/>
<keyword evidence="4" id="KW-1185">Reference proteome</keyword>
<dbReference type="SMART" id="SM00935">
    <property type="entry name" value="OmpH"/>
    <property type="match status" value="1"/>
</dbReference>
<dbReference type="EMBL" id="JACHOA010000007">
    <property type="protein sequence ID" value="MBB4615142.1"/>
    <property type="molecule type" value="Genomic_DNA"/>
</dbReference>
<feature type="signal peptide" evidence="2">
    <location>
        <begin position="1"/>
        <end position="23"/>
    </location>
</feature>
<gene>
    <name evidence="3" type="ORF">GGR37_003432</name>
</gene>
<feature type="compositionally biased region" description="Low complexity" evidence="1">
    <location>
        <begin position="208"/>
        <end position="227"/>
    </location>
</feature>
<dbReference type="InterPro" id="IPR005632">
    <property type="entry name" value="Chaperone_Skp"/>
</dbReference>
<dbReference type="Proteomes" id="UP000538566">
    <property type="component" value="Unassembled WGS sequence"/>
</dbReference>
<evidence type="ECO:0000313" key="4">
    <source>
        <dbReference type="Proteomes" id="UP000538566"/>
    </source>
</evidence>
<protein>
    <submittedName>
        <fullName evidence="3">Skp family chaperone for outer membrane proteins</fullName>
    </submittedName>
</protein>
<feature type="chain" id="PRO_5030845948" evidence="2">
    <location>
        <begin position="24"/>
        <end position="233"/>
    </location>
</feature>
<evidence type="ECO:0000313" key="3">
    <source>
        <dbReference type="EMBL" id="MBB4615142.1"/>
    </source>
</evidence>
<dbReference type="SUPFAM" id="SSF111384">
    <property type="entry name" value="OmpH-like"/>
    <property type="match status" value="1"/>
</dbReference>
<proteinExistence type="predicted"/>